<gene>
    <name evidence="1" type="ORF">G2W53_018350</name>
</gene>
<proteinExistence type="predicted"/>
<organism evidence="1 2">
    <name type="scientific">Senna tora</name>
    <dbReference type="NCBI Taxonomy" id="362788"/>
    <lineage>
        <taxon>Eukaryota</taxon>
        <taxon>Viridiplantae</taxon>
        <taxon>Streptophyta</taxon>
        <taxon>Embryophyta</taxon>
        <taxon>Tracheophyta</taxon>
        <taxon>Spermatophyta</taxon>
        <taxon>Magnoliopsida</taxon>
        <taxon>eudicotyledons</taxon>
        <taxon>Gunneridae</taxon>
        <taxon>Pentapetalae</taxon>
        <taxon>rosids</taxon>
        <taxon>fabids</taxon>
        <taxon>Fabales</taxon>
        <taxon>Fabaceae</taxon>
        <taxon>Caesalpinioideae</taxon>
        <taxon>Cassia clade</taxon>
        <taxon>Senna</taxon>
    </lineage>
</organism>
<dbReference type="AlphaFoldDB" id="A0A834TUW5"/>
<dbReference type="PANTHER" id="PTHR35707:SF1">
    <property type="entry name" value="SPC7 KINETOCHORE PROTEIN DOMAIN-CONTAINING PROTEIN"/>
    <property type="match status" value="1"/>
</dbReference>
<reference evidence="1" key="1">
    <citation type="submission" date="2020-09" db="EMBL/GenBank/DDBJ databases">
        <title>Genome-Enabled Discovery of Anthraquinone Biosynthesis in Senna tora.</title>
        <authorList>
            <person name="Kang S.-H."/>
            <person name="Pandey R.P."/>
            <person name="Lee C.-M."/>
            <person name="Sim J.-S."/>
            <person name="Jeong J.-T."/>
            <person name="Choi B.-S."/>
            <person name="Jung M."/>
            <person name="Ginzburg D."/>
            <person name="Zhao K."/>
            <person name="Won S.Y."/>
            <person name="Oh T.-J."/>
            <person name="Yu Y."/>
            <person name="Kim N.-H."/>
            <person name="Lee O.R."/>
            <person name="Lee T.-H."/>
            <person name="Bashyal P."/>
            <person name="Kim T.-S."/>
            <person name="Lee W.-H."/>
            <person name="Kawkins C."/>
            <person name="Kim C.-K."/>
            <person name="Kim J.S."/>
            <person name="Ahn B.O."/>
            <person name="Rhee S.Y."/>
            <person name="Sohng J.K."/>
        </authorList>
    </citation>
    <scope>NUCLEOTIDE SEQUENCE</scope>
    <source>
        <tissue evidence="1">Leaf</tissue>
    </source>
</reference>
<accession>A0A834TUW5</accession>
<evidence type="ECO:0000313" key="2">
    <source>
        <dbReference type="Proteomes" id="UP000634136"/>
    </source>
</evidence>
<dbReference type="EMBL" id="JAAIUW010000006">
    <property type="protein sequence ID" value="KAF7827186.1"/>
    <property type="molecule type" value="Genomic_DNA"/>
</dbReference>
<dbReference type="Proteomes" id="UP000634136">
    <property type="component" value="Unassembled WGS sequence"/>
</dbReference>
<keyword evidence="2" id="KW-1185">Reference proteome</keyword>
<sequence>MEKEYEEQERNQKMRLDDALEGVASLLGMDITSSLLSNLLDVMEEVQLARIEIRNLVQAKFYSQSVGQLDLLLSFVDLNTGRKLKVILDMTCLKCGVYPMEILPSHIYELASGEQKSLPELLEAKHYGQETLCYLEDPSFYSHLIVQRAGLMPRARQARNKMIVLKYYAVVRFARDIAITLRGVPLDPISPKWIR</sequence>
<comment type="caution">
    <text evidence="1">The sequence shown here is derived from an EMBL/GenBank/DDBJ whole genome shotgun (WGS) entry which is preliminary data.</text>
</comment>
<evidence type="ECO:0000313" key="1">
    <source>
        <dbReference type="EMBL" id="KAF7827186.1"/>
    </source>
</evidence>
<name>A0A834TUW5_9FABA</name>
<dbReference type="PANTHER" id="PTHR35707">
    <property type="entry name" value="OS06G0608100 PROTEIN"/>
    <property type="match status" value="1"/>
</dbReference>
<protein>
    <submittedName>
        <fullName evidence="1">Uncharacterized protein</fullName>
    </submittedName>
</protein>
<dbReference type="OrthoDB" id="1929367at2759"/>